<protein>
    <submittedName>
        <fullName evidence="2">Uncharacterized protein</fullName>
    </submittedName>
</protein>
<comment type="caution">
    <text evidence="2">The sequence shown here is derived from an EMBL/GenBank/DDBJ whole genome shotgun (WGS) entry which is preliminary data.</text>
</comment>
<dbReference type="PANTHER" id="PTHR35459">
    <property type="entry name" value="T1N6.14 PROTEIN"/>
    <property type="match status" value="1"/>
</dbReference>
<reference evidence="2" key="1">
    <citation type="journal article" date="2018" name="Nat. Plants">
        <title>Whole-genome landscape of Medicago truncatula symbiotic genes.</title>
        <authorList>
            <person name="Pecrix Y."/>
            <person name="Gamas P."/>
            <person name="Carrere S."/>
        </authorList>
    </citation>
    <scope>NUCLEOTIDE SEQUENCE</scope>
    <source>
        <tissue evidence="2">Leaves</tissue>
    </source>
</reference>
<dbReference type="AlphaFoldDB" id="A0A396H5E4"/>
<gene>
    <name evidence="2" type="ORF">MtrunA17_Chr7g0247601</name>
</gene>
<sequence>MEGKQNKKRKSEKLYIFLKKNSNITVKKKVTAFHLISPSMEGPKAHVPVAPAATQQTLQTPSTKKRPFESDSNSTSNYIKIRALVRDLRPQFIQVLQTPDYKNCSASIEIRDKLKIVLKLYNDMKADVVSLAKQQPPRFKSPEQTQVEKTFARPPVVEDRQALGTHVVGGSAFGWNFITFPAMDSVYYGRTKEQFRSGKMTE</sequence>
<dbReference type="Gramene" id="rna41483">
    <property type="protein sequence ID" value="RHN46944.1"/>
    <property type="gene ID" value="gene41483"/>
</dbReference>
<feature type="region of interest" description="Disordered" evidence="1">
    <location>
        <begin position="54"/>
        <end position="74"/>
    </location>
</feature>
<evidence type="ECO:0000313" key="2">
    <source>
        <dbReference type="EMBL" id="RHN46944.1"/>
    </source>
</evidence>
<evidence type="ECO:0000256" key="1">
    <source>
        <dbReference type="SAM" id="MobiDB-lite"/>
    </source>
</evidence>
<name>A0A396H5E4_MEDTR</name>
<accession>A0A396H5E4</accession>
<dbReference type="PANTHER" id="PTHR35459:SF2">
    <property type="entry name" value="T1N6.14 PROTEIN"/>
    <property type="match status" value="1"/>
</dbReference>
<dbReference type="Proteomes" id="UP000265566">
    <property type="component" value="Chromosome 7"/>
</dbReference>
<dbReference type="EMBL" id="PSQE01000007">
    <property type="protein sequence ID" value="RHN46944.1"/>
    <property type="molecule type" value="Genomic_DNA"/>
</dbReference>
<proteinExistence type="predicted"/>
<organism evidence="2">
    <name type="scientific">Medicago truncatula</name>
    <name type="common">Barrel medic</name>
    <name type="synonym">Medicago tribuloides</name>
    <dbReference type="NCBI Taxonomy" id="3880"/>
    <lineage>
        <taxon>Eukaryota</taxon>
        <taxon>Viridiplantae</taxon>
        <taxon>Streptophyta</taxon>
        <taxon>Embryophyta</taxon>
        <taxon>Tracheophyta</taxon>
        <taxon>Spermatophyta</taxon>
        <taxon>Magnoliopsida</taxon>
        <taxon>eudicotyledons</taxon>
        <taxon>Gunneridae</taxon>
        <taxon>Pentapetalae</taxon>
        <taxon>rosids</taxon>
        <taxon>fabids</taxon>
        <taxon>Fabales</taxon>
        <taxon>Fabaceae</taxon>
        <taxon>Papilionoideae</taxon>
        <taxon>50 kb inversion clade</taxon>
        <taxon>NPAAA clade</taxon>
        <taxon>Hologalegina</taxon>
        <taxon>IRL clade</taxon>
        <taxon>Trifolieae</taxon>
        <taxon>Medicago</taxon>
    </lineage>
</organism>